<dbReference type="RefSeq" id="WP_141448999.1">
    <property type="nucleotide sequence ID" value="NZ_CP041217.1"/>
</dbReference>
<evidence type="ECO:0000313" key="2">
    <source>
        <dbReference type="Proteomes" id="UP000316968"/>
    </source>
</evidence>
<accession>A0A4Y6V1V8</accession>
<dbReference type="AlphaFoldDB" id="A0A4Y6V1V8"/>
<evidence type="ECO:0000313" key="1">
    <source>
        <dbReference type="EMBL" id="QDH22457.1"/>
    </source>
</evidence>
<dbReference type="EMBL" id="CP041217">
    <property type="protein sequence ID" value="QDH22457.1"/>
    <property type="molecule type" value="Genomic_DNA"/>
</dbReference>
<dbReference type="OrthoDB" id="2632973at2"/>
<keyword evidence="2" id="KW-1185">Reference proteome</keyword>
<dbReference type="Proteomes" id="UP000316968">
    <property type="component" value="Chromosome"/>
</dbReference>
<sequence>MTTQFAANHSDEKIAVELTREEALALTGVRFHNGHKIEVDARKKIRSAFEKAFDIAADPAE</sequence>
<organism evidence="1 2">
    <name type="scientific">Saccharibacillus brassicae</name>
    <dbReference type="NCBI Taxonomy" id="2583377"/>
    <lineage>
        <taxon>Bacteria</taxon>
        <taxon>Bacillati</taxon>
        <taxon>Bacillota</taxon>
        <taxon>Bacilli</taxon>
        <taxon>Bacillales</taxon>
        <taxon>Paenibacillaceae</taxon>
        <taxon>Saccharibacillus</taxon>
    </lineage>
</organism>
<name>A0A4Y6V1V8_SACBS</name>
<reference evidence="1 2" key="1">
    <citation type="submission" date="2019-06" db="EMBL/GenBank/DDBJ databases">
        <title>Saccharibacillus brassicae sp. nov., an endophytic bacterium isolated from Chinese cabbage seeds (Brassica pekinensis).</title>
        <authorList>
            <person name="Jiang L."/>
            <person name="Lee J."/>
            <person name="Kim S.W."/>
        </authorList>
    </citation>
    <scope>NUCLEOTIDE SEQUENCE [LARGE SCALE GENOMIC DNA]</scope>
    <source>
        <strain evidence="2">KCTC 43072 / ATSA2</strain>
    </source>
</reference>
<proteinExistence type="predicted"/>
<protein>
    <submittedName>
        <fullName evidence="1">Uncharacterized protein</fullName>
    </submittedName>
</protein>
<gene>
    <name evidence="1" type="ORF">FFV09_17395</name>
</gene>
<dbReference type="KEGG" id="saca:FFV09_17395"/>